<dbReference type="Pfam" id="PF00326">
    <property type="entry name" value="Peptidase_S9"/>
    <property type="match status" value="1"/>
</dbReference>
<keyword evidence="7" id="KW-1185">Reference proteome</keyword>
<evidence type="ECO:0000259" key="5">
    <source>
        <dbReference type="Pfam" id="PF00930"/>
    </source>
</evidence>
<dbReference type="InterPro" id="IPR002469">
    <property type="entry name" value="Peptidase_S9B_N"/>
</dbReference>
<dbReference type="Pfam" id="PF00930">
    <property type="entry name" value="DPPIV_N"/>
    <property type="match status" value="1"/>
</dbReference>
<proteinExistence type="predicted"/>
<feature type="domain" description="Dipeptidylpeptidase IV N-terminal" evidence="5">
    <location>
        <begin position="205"/>
        <end position="292"/>
    </location>
</feature>
<keyword evidence="3" id="KW-0732">Signal</keyword>
<evidence type="ECO:0000256" key="1">
    <source>
        <dbReference type="ARBA" id="ARBA00022801"/>
    </source>
</evidence>
<feature type="chain" id="PRO_5046430705" evidence="3">
    <location>
        <begin position="25"/>
        <end position="693"/>
    </location>
</feature>
<dbReference type="RefSeq" id="WP_289365033.1">
    <property type="nucleotide sequence ID" value="NZ_JAUCBP010000007.1"/>
</dbReference>
<organism evidence="6 7">
    <name type="scientific">Alteromonas arenosi</name>
    <dbReference type="NCBI Taxonomy" id="3055817"/>
    <lineage>
        <taxon>Bacteria</taxon>
        <taxon>Pseudomonadati</taxon>
        <taxon>Pseudomonadota</taxon>
        <taxon>Gammaproteobacteria</taxon>
        <taxon>Alteromonadales</taxon>
        <taxon>Alteromonadaceae</taxon>
        <taxon>Alteromonas/Salinimonas group</taxon>
        <taxon>Alteromonas</taxon>
    </lineage>
</organism>
<keyword evidence="2" id="KW-0645">Protease</keyword>
<dbReference type="PANTHER" id="PTHR42776:SF27">
    <property type="entry name" value="DIPEPTIDYL PEPTIDASE FAMILY MEMBER 6"/>
    <property type="match status" value="1"/>
</dbReference>
<dbReference type="SUPFAM" id="SSF53474">
    <property type="entry name" value="alpha/beta-Hydrolases"/>
    <property type="match status" value="1"/>
</dbReference>
<dbReference type="Gene3D" id="2.120.10.30">
    <property type="entry name" value="TolB, C-terminal domain"/>
    <property type="match status" value="1"/>
</dbReference>
<dbReference type="Proteomes" id="UP001234343">
    <property type="component" value="Unassembled WGS sequence"/>
</dbReference>
<sequence length="693" mass="77058">MKITTKFSLLSTVVLSLCSLQIHADDHENETTNDQHLFQPEDIFQLEVATSPQVSPNGDHVVYVRRSNDIISDSTRSSIWIADSKGESHRPLLSSTKNYYAPRWSPDGTRLAYLSDTEGKPQLFVRWMDSGQTALVTNVASSPSSITWSPDGKTIAFTMSVDVKEQPLKVNMPAKPKGAEWSESFQYITRARYLADGRGVLDPAYTHIFIVPSEGGTARQLTSGNYHHRGTLSFAADSQAIFFSANRSDNWEYEPGEADIYKVDMQGVISQITDYPGSESAPVVSPNGEMIAYSRRDDKKLAYRNRYLHVMDIDGSNDRNLSADVDNAVSNFIWNDNTGIYYQQMLRGITQVDYVTLRGKHRNIATGLSGVSLGRPYTSGTFHAADGVVAFTRGRTDRPADLFVKRGSSELQLTALNEDVFGHKTLGEVKEVVYQSSIDGEEIQGWYILPPNYDASKRYPLVTEIHGGPHLAYGPVFTAELQRMAAEGYVVFYSNHRGSTGYGERFALLLQNKYSSEYDFADHMSGIDTLIEMGIADPEQLFIAGGSAGGIASAYAIGLTDRFKAAAVSKPVINWLSKVLTADSGMYQIPHQFPGMPWEEVEHYWQRSPLSLVGNVKTPTLLMTGVEDKRTPMSETEQFYQALKLRKVDTILIKVPGASHGIASKPSRMIGKIESIIAWFEKYRTQNDASEKE</sequence>
<dbReference type="EC" id="3.4.-.-" evidence="6"/>
<dbReference type="InterPro" id="IPR011659">
    <property type="entry name" value="WD40"/>
</dbReference>
<comment type="caution">
    <text evidence="6">The sequence shown here is derived from an EMBL/GenBank/DDBJ whole genome shotgun (WGS) entry which is preliminary data.</text>
</comment>
<evidence type="ECO:0000313" key="6">
    <source>
        <dbReference type="EMBL" id="MDM7860745.1"/>
    </source>
</evidence>
<feature type="domain" description="Peptidase S9 prolyl oligopeptidase catalytic" evidence="4">
    <location>
        <begin position="477"/>
        <end position="683"/>
    </location>
</feature>
<dbReference type="SUPFAM" id="SSF82171">
    <property type="entry name" value="DPP6 N-terminal domain-like"/>
    <property type="match status" value="1"/>
</dbReference>
<dbReference type="Pfam" id="PF07676">
    <property type="entry name" value="PD40"/>
    <property type="match status" value="2"/>
</dbReference>
<dbReference type="PANTHER" id="PTHR42776">
    <property type="entry name" value="SERINE PEPTIDASE S9 FAMILY MEMBER"/>
    <property type="match status" value="1"/>
</dbReference>
<evidence type="ECO:0000256" key="2">
    <source>
        <dbReference type="ARBA" id="ARBA00022825"/>
    </source>
</evidence>
<dbReference type="GO" id="GO:0016787">
    <property type="term" value="F:hydrolase activity"/>
    <property type="evidence" value="ECO:0007669"/>
    <property type="project" value="UniProtKB-KW"/>
</dbReference>
<reference evidence="6 7" key="1">
    <citation type="submission" date="2023-06" db="EMBL/GenBank/DDBJ databases">
        <title>Alteromonas sp. ASW11-36 isolated from intertidal sand.</title>
        <authorList>
            <person name="Li Y."/>
        </authorList>
    </citation>
    <scope>NUCLEOTIDE SEQUENCE [LARGE SCALE GENOMIC DNA]</scope>
    <source>
        <strain evidence="6 7">ASW11-36</strain>
    </source>
</reference>
<protein>
    <submittedName>
        <fullName evidence="6">S9 family peptidase</fullName>
        <ecNumber evidence="6">3.4.-.-</ecNumber>
    </submittedName>
</protein>
<evidence type="ECO:0000259" key="4">
    <source>
        <dbReference type="Pfam" id="PF00326"/>
    </source>
</evidence>
<dbReference type="Gene3D" id="2.140.10.30">
    <property type="entry name" value="Dipeptidylpeptidase IV, N-terminal domain"/>
    <property type="match status" value="1"/>
</dbReference>
<evidence type="ECO:0000313" key="7">
    <source>
        <dbReference type="Proteomes" id="UP001234343"/>
    </source>
</evidence>
<feature type="signal peptide" evidence="3">
    <location>
        <begin position="1"/>
        <end position="24"/>
    </location>
</feature>
<accession>A0ABT7SX61</accession>
<keyword evidence="2" id="KW-0720">Serine protease</keyword>
<dbReference type="InterPro" id="IPR029058">
    <property type="entry name" value="AB_hydrolase_fold"/>
</dbReference>
<dbReference type="InterPro" id="IPR001375">
    <property type="entry name" value="Peptidase_S9_cat"/>
</dbReference>
<keyword evidence="1 6" id="KW-0378">Hydrolase</keyword>
<dbReference type="Gene3D" id="3.40.50.1820">
    <property type="entry name" value="alpha/beta hydrolase"/>
    <property type="match status" value="1"/>
</dbReference>
<dbReference type="InterPro" id="IPR011042">
    <property type="entry name" value="6-blade_b-propeller_TolB-like"/>
</dbReference>
<evidence type="ECO:0000256" key="3">
    <source>
        <dbReference type="SAM" id="SignalP"/>
    </source>
</evidence>
<gene>
    <name evidence="6" type="ORF">QTP81_09060</name>
</gene>
<name>A0ABT7SX61_9ALTE</name>
<dbReference type="EMBL" id="JAUCBP010000007">
    <property type="protein sequence ID" value="MDM7860745.1"/>
    <property type="molecule type" value="Genomic_DNA"/>
</dbReference>